<dbReference type="Proteomes" id="UP000446786">
    <property type="component" value="Unassembled WGS sequence"/>
</dbReference>
<dbReference type="Pfam" id="PF02625">
    <property type="entry name" value="XdhC_CoxI"/>
    <property type="match status" value="1"/>
</dbReference>
<evidence type="ECO:0000313" key="4">
    <source>
        <dbReference type="EMBL" id="MXP33009.1"/>
    </source>
</evidence>
<dbReference type="InterPro" id="IPR003777">
    <property type="entry name" value="XdhC_CoxI"/>
</dbReference>
<evidence type="ECO:0000313" key="5">
    <source>
        <dbReference type="Proteomes" id="UP000446786"/>
    </source>
</evidence>
<dbReference type="OrthoDB" id="9815497at2"/>
<evidence type="ECO:0000259" key="2">
    <source>
        <dbReference type="Pfam" id="PF13478"/>
    </source>
</evidence>
<dbReference type="InterPro" id="IPR027051">
    <property type="entry name" value="XdhC_Rossmann_dom"/>
</dbReference>
<organism evidence="4 5">
    <name type="scientific">Parerythrobacter jejuensis</name>
    <dbReference type="NCBI Taxonomy" id="795812"/>
    <lineage>
        <taxon>Bacteria</taxon>
        <taxon>Pseudomonadati</taxon>
        <taxon>Pseudomonadota</taxon>
        <taxon>Alphaproteobacteria</taxon>
        <taxon>Sphingomonadales</taxon>
        <taxon>Erythrobacteraceae</taxon>
        <taxon>Parerythrobacter</taxon>
    </lineage>
</organism>
<comment type="caution">
    <text evidence="4">The sequence shown here is derived from an EMBL/GenBank/DDBJ whole genome shotgun (WGS) entry which is preliminary data.</text>
</comment>
<feature type="domain" description="XdhC- CoxI" evidence="1">
    <location>
        <begin position="2"/>
        <end position="55"/>
    </location>
</feature>
<gene>
    <name evidence="3" type="ORF">GRI94_00260</name>
    <name evidence="4" type="ORF">GRI94_14350</name>
</gene>
<feature type="domain" description="XdhC Rossmann" evidence="2">
    <location>
        <begin position="134"/>
        <end position="275"/>
    </location>
</feature>
<name>A0A845AU25_9SPHN</name>
<sequence>MEVEGSSMRNPGTHMAVCEDGSFAGSLSGGCIENAVVAEALATLKSSAARIVRFGAGSPYLDIKLPCGGGLDIHFQPLDTPYFVTRCCAAIDARRPFAVRISGDGVECLDGWRSAAFDPETGTGVFGHWPQARLLIIGHGASVASLAKLGRTMDLAADILTPDDRLIDQLEGFQLCATKLARATDTQMLHSDPWTAIIFLFHDHDWETALMDKALQLPHFYIGAMGGRLAHDARRAALSARGITQSQLDTIRAPIGLFHSSRDPDSLALSALGEIVQAYQNADFEPAHGG</sequence>
<dbReference type="EMBL" id="WTYE01000001">
    <property type="protein sequence ID" value="MXP30249.1"/>
    <property type="molecule type" value="Genomic_DNA"/>
</dbReference>
<dbReference type="AlphaFoldDB" id="A0A845AU25"/>
<keyword evidence="5" id="KW-1185">Reference proteome</keyword>
<dbReference type="Gene3D" id="3.40.50.720">
    <property type="entry name" value="NAD(P)-binding Rossmann-like Domain"/>
    <property type="match status" value="1"/>
</dbReference>
<evidence type="ECO:0000313" key="3">
    <source>
        <dbReference type="EMBL" id="MXP30249.1"/>
    </source>
</evidence>
<protein>
    <submittedName>
        <fullName evidence="4">XdhC family protein</fullName>
    </submittedName>
</protein>
<dbReference type="PANTHER" id="PTHR30388:SF4">
    <property type="entry name" value="MOLYBDENUM COFACTOR INSERTION CHAPERONE PAOD"/>
    <property type="match status" value="1"/>
</dbReference>
<evidence type="ECO:0000259" key="1">
    <source>
        <dbReference type="Pfam" id="PF02625"/>
    </source>
</evidence>
<dbReference type="InterPro" id="IPR052698">
    <property type="entry name" value="MoCofactor_Util/Proc"/>
</dbReference>
<dbReference type="PANTHER" id="PTHR30388">
    <property type="entry name" value="ALDEHYDE OXIDOREDUCTASE MOLYBDENUM COFACTOR ASSEMBLY PROTEIN"/>
    <property type="match status" value="1"/>
</dbReference>
<reference evidence="4 5" key="1">
    <citation type="submission" date="2019-12" db="EMBL/GenBank/DDBJ databases">
        <title>Genomic-based taxomic classification of the family Erythrobacteraceae.</title>
        <authorList>
            <person name="Xu L."/>
        </authorList>
    </citation>
    <scope>NUCLEOTIDE SEQUENCE [LARGE SCALE GENOMIC DNA]</scope>
    <source>
        <strain evidence="4 5">JCM 16677</strain>
    </source>
</reference>
<accession>A0A845AU25</accession>
<dbReference type="Pfam" id="PF13478">
    <property type="entry name" value="XdhC_C"/>
    <property type="match status" value="1"/>
</dbReference>
<dbReference type="EMBL" id="WTYE01000001">
    <property type="protein sequence ID" value="MXP33009.1"/>
    <property type="molecule type" value="Genomic_DNA"/>
</dbReference>
<proteinExistence type="predicted"/>